<dbReference type="EMBL" id="JBHULX010000030">
    <property type="protein sequence ID" value="MFD2592196.1"/>
    <property type="molecule type" value="Genomic_DNA"/>
</dbReference>
<sequence>MKNLDKREGMNLIINNKLYLILIAFLVNGCHLVSKNGDEYFKLELSKNPKVNSKIYGEFEYSSQLDTLHLGDKDYRSIRLYLGIFKREHTIQELKTVKLDTFVPLNDNEKKIPFYLEFKEKGSFIIDGYVEDIVFLNNYYKDGKTRILSNEAKVKGSVQVIDEK</sequence>
<comment type="caution">
    <text evidence="2">The sequence shown here is derived from an EMBL/GenBank/DDBJ whole genome shotgun (WGS) entry which is preliminary data.</text>
</comment>
<accession>A0ABW5NAD1</accession>
<protein>
    <recommendedName>
        <fullName evidence="4">Lipoprotein</fullName>
    </recommendedName>
</protein>
<dbReference type="RefSeq" id="WP_378253751.1">
    <property type="nucleotide sequence ID" value="NZ_JBHSJV010000001.1"/>
</dbReference>
<feature type="transmembrane region" description="Helical" evidence="1">
    <location>
        <begin position="12"/>
        <end position="34"/>
    </location>
</feature>
<keyword evidence="1" id="KW-1133">Transmembrane helix</keyword>
<gene>
    <name evidence="2" type="ORF">ACFSTE_15265</name>
</gene>
<evidence type="ECO:0000313" key="3">
    <source>
        <dbReference type="Proteomes" id="UP001597459"/>
    </source>
</evidence>
<evidence type="ECO:0008006" key="4">
    <source>
        <dbReference type="Google" id="ProtNLM"/>
    </source>
</evidence>
<evidence type="ECO:0000313" key="2">
    <source>
        <dbReference type="EMBL" id="MFD2592196.1"/>
    </source>
</evidence>
<dbReference type="Proteomes" id="UP001597459">
    <property type="component" value="Unassembled WGS sequence"/>
</dbReference>
<organism evidence="2 3">
    <name type="scientific">Aquimarina hainanensis</name>
    <dbReference type="NCBI Taxonomy" id="1578017"/>
    <lineage>
        <taxon>Bacteria</taxon>
        <taxon>Pseudomonadati</taxon>
        <taxon>Bacteroidota</taxon>
        <taxon>Flavobacteriia</taxon>
        <taxon>Flavobacteriales</taxon>
        <taxon>Flavobacteriaceae</taxon>
        <taxon>Aquimarina</taxon>
    </lineage>
</organism>
<name>A0ABW5NAD1_9FLAO</name>
<reference evidence="3" key="1">
    <citation type="journal article" date="2019" name="Int. J. Syst. Evol. Microbiol.">
        <title>The Global Catalogue of Microorganisms (GCM) 10K type strain sequencing project: providing services to taxonomists for standard genome sequencing and annotation.</title>
        <authorList>
            <consortium name="The Broad Institute Genomics Platform"/>
            <consortium name="The Broad Institute Genome Sequencing Center for Infectious Disease"/>
            <person name="Wu L."/>
            <person name="Ma J."/>
        </authorList>
    </citation>
    <scope>NUCLEOTIDE SEQUENCE [LARGE SCALE GENOMIC DNA]</scope>
    <source>
        <strain evidence="3">KCTC 42423</strain>
    </source>
</reference>
<keyword evidence="3" id="KW-1185">Reference proteome</keyword>
<evidence type="ECO:0000256" key="1">
    <source>
        <dbReference type="SAM" id="Phobius"/>
    </source>
</evidence>
<proteinExistence type="predicted"/>
<keyword evidence="1" id="KW-0472">Membrane</keyword>
<keyword evidence="1" id="KW-0812">Transmembrane</keyword>